<evidence type="ECO:0000313" key="2">
    <source>
        <dbReference type="Proteomes" id="UP001064048"/>
    </source>
</evidence>
<organism evidence="1 2">
    <name type="scientific">Choristoneura fumiferana</name>
    <name type="common">Spruce budworm moth</name>
    <name type="synonym">Archips fumiferana</name>
    <dbReference type="NCBI Taxonomy" id="7141"/>
    <lineage>
        <taxon>Eukaryota</taxon>
        <taxon>Metazoa</taxon>
        <taxon>Ecdysozoa</taxon>
        <taxon>Arthropoda</taxon>
        <taxon>Hexapoda</taxon>
        <taxon>Insecta</taxon>
        <taxon>Pterygota</taxon>
        <taxon>Neoptera</taxon>
        <taxon>Endopterygota</taxon>
        <taxon>Lepidoptera</taxon>
        <taxon>Glossata</taxon>
        <taxon>Ditrysia</taxon>
        <taxon>Tortricoidea</taxon>
        <taxon>Tortricidae</taxon>
        <taxon>Tortricinae</taxon>
        <taxon>Choristoneura</taxon>
    </lineage>
</organism>
<proteinExistence type="predicted"/>
<name>A0ACC0JFN0_CHOFU</name>
<dbReference type="EMBL" id="CM046125">
    <property type="protein sequence ID" value="KAI8422899.1"/>
    <property type="molecule type" value="Genomic_DNA"/>
</dbReference>
<reference evidence="1 2" key="1">
    <citation type="journal article" date="2022" name="Genome Biol. Evol.">
        <title>The Spruce Budworm Genome: Reconstructing the Evolutionary History of Antifreeze Proteins.</title>
        <authorList>
            <person name="Beliveau C."/>
            <person name="Gagne P."/>
            <person name="Picq S."/>
            <person name="Vernygora O."/>
            <person name="Keeling C.I."/>
            <person name="Pinkney K."/>
            <person name="Doucet D."/>
            <person name="Wen F."/>
            <person name="Johnston J.S."/>
            <person name="Maaroufi H."/>
            <person name="Boyle B."/>
            <person name="Laroche J."/>
            <person name="Dewar K."/>
            <person name="Juretic N."/>
            <person name="Blackburn G."/>
            <person name="Nisole A."/>
            <person name="Brunet B."/>
            <person name="Brandao M."/>
            <person name="Lumley L."/>
            <person name="Duan J."/>
            <person name="Quan G."/>
            <person name="Lucarotti C.J."/>
            <person name="Roe A.D."/>
            <person name="Sperling F.A.H."/>
            <person name="Levesque R.C."/>
            <person name="Cusson M."/>
        </authorList>
    </citation>
    <scope>NUCLEOTIDE SEQUENCE [LARGE SCALE GENOMIC DNA]</scope>
    <source>
        <strain evidence="1">Glfc:IPQL:Cfum</strain>
    </source>
</reference>
<accession>A0ACC0JFN0</accession>
<gene>
    <name evidence="1" type="ORF">MSG28_014011</name>
</gene>
<dbReference type="Proteomes" id="UP001064048">
    <property type="component" value="Chromosome 25"/>
</dbReference>
<sequence>MQHLLNNRVGRELRQLVVVLRRQAGQRAQEVRQEGQPERGEVHRRHRVRRRQRLVTEQRARAALAQPRQQDRQELAQELRAENRLQPQMFLVNSPLLDIGLFHGAPQHSVFSPSHPSAASDPLKVVHPPCFRTPYTTFPRPWSPFEDSSTPPFIGPATDVASPTPLQRTNSLSNNRHEVFIKALSPVGRRFWDPRAGAYLSQRISLAIQRGNAASVMGTLPQADLLDGAALHMRVTSMLISILAPKATTATHASGCTLCKLRSLKLPLHAVKLEIPTEATGGLSYGGCPTVDIVLVWRLRPVSVGQDDDGERLQVPVKYQQMFLCSDFWPEGVVFRRFRCASLLVDPAGKPNPIEAKRYFATGIPLTTLLQQRAHGAAARHAVTNSFTDLELHDKKISTGNDSFTDHGFHDKHIKVEGFIWGVATKCASLLVDPAGKPNPIEAKRYFATGIPLTTLLQQRANGAAARHAVTNSFTDLELHDKKISTGNDSFTDHGFHDKHIKVEGFI</sequence>
<comment type="caution">
    <text evidence="1">The sequence shown here is derived from an EMBL/GenBank/DDBJ whole genome shotgun (WGS) entry which is preliminary data.</text>
</comment>
<evidence type="ECO:0000313" key="1">
    <source>
        <dbReference type="EMBL" id="KAI8422899.1"/>
    </source>
</evidence>
<keyword evidence="2" id="KW-1185">Reference proteome</keyword>
<protein>
    <submittedName>
        <fullName evidence="1">Uncharacterized protein</fullName>
    </submittedName>
</protein>